<accession>A0ABT7IM83</accession>
<evidence type="ECO:0000256" key="1">
    <source>
        <dbReference type="ARBA" id="ARBA00008857"/>
    </source>
</evidence>
<comment type="similarity">
    <text evidence="1">Belongs to the 'phage' integrase family.</text>
</comment>
<evidence type="ECO:0000313" key="10">
    <source>
        <dbReference type="Proteomes" id="UP001165481"/>
    </source>
</evidence>
<dbReference type="InterPro" id="IPR044068">
    <property type="entry name" value="CB"/>
</dbReference>
<dbReference type="PANTHER" id="PTHR30349">
    <property type="entry name" value="PHAGE INTEGRASE-RELATED"/>
    <property type="match status" value="1"/>
</dbReference>
<dbReference type="InterPro" id="IPR050090">
    <property type="entry name" value="Tyrosine_recombinase_XerCD"/>
</dbReference>
<keyword evidence="2" id="KW-0229">DNA integration</keyword>
<dbReference type="PROSITE" id="PS51898">
    <property type="entry name" value="TYR_RECOMBINASE"/>
    <property type="match status" value="1"/>
</dbReference>
<feature type="region of interest" description="Disordered" evidence="6">
    <location>
        <begin position="1"/>
        <end position="35"/>
    </location>
</feature>
<protein>
    <submittedName>
        <fullName evidence="9">Tyrosine-type recombinase/integrase</fullName>
    </submittedName>
</protein>
<dbReference type="Proteomes" id="UP001165481">
    <property type="component" value="Unassembled WGS sequence"/>
</dbReference>
<dbReference type="Gene3D" id="1.10.150.130">
    <property type="match status" value="1"/>
</dbReference>
<dbReference type="RefSeq" id="WP_243376275.1">
    <property type="nucleotide sequence ID" value="NZ_JAKZJU020000001.1"/>
</dbReference>
<dbReference type="EMBL" id="JAKZJU020000001">
    <property type="protein sequence ID" value="MDL2059482.1"/>
    <property type="molecule type" value="Genomic_DNA"/>
</dbReference>
<keyword evidence="10" id="KW-1185">Reference proteome</keyword>
<evidence type="ECO:0000256" key="5">
    <source>
        <dbReference type="PROSITE-ProRule" id="PRU01248"/>
    </source>
</evidence>
<reference evidence="9" key="1">
    <citation type="submission" date="2023-03" db="EMBL/GenBank/DDBJ databases">
        <title>Mesosutterella sp. nov. isolated from porcine feces.</title>
        <authorList>
            <person name="Yu S."/>
        </authorList>
    </citation>
    <scope>NUCLEOTIDE SEQUENCE</scope>
    <source>
        <strain evidence="9">AGMB02718</strain>
    </source>
</reference>
<dbReference type="InterPro" id="IPR002104">
    <property type="entry name" value="Integrase_catalytic"/>
</dbReference>
<evidence type="ECO:0000256" key="3">
    <source>
        <dbReference type="ARBA" id="ARBA00023125"/>
    </source>
</evidence>
<proteinExistence type="inferred from homology"/>
<dbReference type="Pfam" id="PF00589">
    <property type="entry name" value="Phage_integrase"/>
    <property type="match status" value="1"/>
</dbReference>
<evidence type="ECO:0000259" key="7">
    <source>
        <dbReference type="PROSITE" id="PS51898"/>
    </source>
</evidence>
<dbReference type="PANTHER" id="PTHR30349:SF41">
    <property type="entry name" value="INTEGRASE_RECOMBINASE PROTEIN MJ0367-RELATED"/>
    <property type="match status" value="1"/>
</dbReference>
<sequence length="434" mass="48199">MSMQRKKAEKIADFSSKKPGGDSEDAAAGRLDPGSALQVVPLEQCQIKGELSGSQGTNRSLSGRSSLKAGNDLEALRAWLNARAANPNTFSAYRKEAERFLLWCVIERRTALSSLTMEGASLYLRWLEDLGRLSDKAWAERWNVPQSIWIGPKNVERTDPGWKPFNGPLSFASRRQAMTVIRLLFNFLVKTGYLNYNPFDQVSPKIPFLPGEGAPEQFADRSLSHDQWEDILDQLRGLPEGEEKARLEAILMMGKGLGMRASEMLASRAGWIRKRKLGSRSLLMIEVVGKGDKVRRLPLQQEHLRILNLYLSARGLQPIGACPADTPLLARLGRGRKAENRETSLSRSGLHKILKAFFEDAAAEAEKKDPMDGAKLREASTHWLRHTFAAVALDAMPVNVVQTALGHASLSTTSLYLVPTEQKMAEGMKKIKPL</sequence>
<evidence type="ECO:0000256" key="6">
    <source>
        <dbReference type="SAM" id="MobiDB-lite"/>
    </source>
</evidence>
<dbReference type="Gene3D" id="1.10.443.10">
    <property type="entry name" value="Intergrase catalytic core"/>
    <property type="match status" value="1"/>
</dbReference>
<dbReference type="InterPro" id="IPR013762">
    <property type="entry name" value="Integrase-like_cat_sf"/>
</dbReference>
<keyword evidence="4" id="KW-0233">DNA recombination</keyword>
<organism evidence="9 10">
    <name type="scientific">Mesosutterella faecium</name>
    <dbReference type="NCBI Taxonomy" id="2925194"/>
    <lineage>
        <taxon>Bacteria</taxon>
        <taxon>Pseudomonadati</taxon>
        <taxon>Pseudomonadota</taxon>
        <taxon>Betaproteobacteria</taxon>
        <taxon>Burkholderiales</taxon>
        <taxon>Sutterellaceae</taxon>
        <taxon>Mesosutterella</taxon>
    </lineage>
</organism>
<feature type="domain" description="Core-binding (CB)" evidence="8">
    <location>
        <begin position="70"/>
        <end position="189"/>
    </location>
</feature>
<keyword evidence="3 5" id="KW-0238">DNA-binding</keyword>
<feature type="compositionally biased region" description="Basic and acidic residues" evidence="6">
    <location>
        <begin position="9"/>
        <end position="21"/>
    </location>
</feature>
<gene>
    <name evidence="9" type="ORF">MUN46_006020</name>
</gene>
<name>A0ABT7IM83_9BURK</name>
<feature type="domain" description="Tyr recombinase" evidence="7">
    <location>
        <begin position="218"/>
        <end position="429"/>
    </location>
</feature>
<evidence type="ECO:0000256" key="2">
    <source>
        <dbReference type="ARBA" id="ARBA00022908"/>
    </source>
</evidence>
<dbReference type="InterPro" id="IPR011010">
    <property type="entry name" value="DNA_brk_join_enz"/>
</dbReference>
<dbReference type="InterPro" id="IPR010998">
    <property type="entry name" value="Integrase_recombinase_N"/>
</dbReference>
<evidence type="ECO:0000313" key="9">
    <source>
        <dbReference type="EMBL" id="MDL2059482.1"/>
    </source>
</evidence>
<evidence type="ECO:0000256" key="4">
    <source>
        <dbReference type="ARBA" id="ARBA00023172"/>
    </source>
</evidence>
<dbReference type="SUPFAM" id="SSF56349">
    <property type="entry name" value="DNA breaking-rejoining enzymes"/>
    <property type="match status" value="1"/>
</dbReference>
<evidence type="ECO:0000259" key="8">
    <source>
        <dbReference type="PROSITE" id="PS51900"/>
    </source>
</evidence>
<dbReference type="PROSITE" id="PS51900">
    <property type="entry name" value="CB"/>
    <property type="match status" value="1"/>
</dbReference>
<comment type="caution">
    <text evidence="9">The sequence shown here is derived from an EMBL/GenBank/DDBJ whole genome shotgun (WGS) entry which is preliminary data.</text>
</comment>